<keyword evidence="2" id="KW-1185">Reference proteome</keyword>
<dbReference type="RefSeq" id="WP_203679471.1">
    <property type="nucleotide sequence ID" value="NZ_BOMW01000023.1"/>
</dbReference>
<sequence>MTIPRYDYQQPTQADLLSALTTSVGADAAKVLVELAARRAGRPQPDSPDELVPMIEYLMELGDLLRVTARSEKIRAVTYRALHAAGG</sequence>
<name>A0A919N664_9ACTN</name>
<dbReference type="AlphaFoldDB" id="A0A919N664"/>
<proteinExistence type="predicted"/>
<comment type="caution">
    <text evidence="1">The sequence shown here is derived from an EMBL/GenBank/DDBJ whole genome shotgun (WGS) entry which is preliminary data.</text>
</comment>
<evidence type="ECO:0000313" key="2">
    <source>
        <dbReference type="Proteomes" id="UP000629619"/>
    </source>
</evidence>
<dbReference type="Proteomes" id="UP000629619">
    <property type="component" value="Unassembled WGS sequence"/>
</dbReference>
<accession>A0A919N664</accession>
<organism evidence="1 2">
    <name type="scientific">Actinoplanes siamensis</name>
    <dbReference type="NCBI Taxonomy" id="1223317"/>
    <lineage>
        <taxon>Bacteria</taxon>
        <taxon>Bacillati</taxon>
        <taxon>Actinomycetota</taxon>
        <taxon>Actinomycetes</taxon>
        <taxon>Micromonosporales</taxon>
        <taxon>Micromonosporaceae</taxon>
        <taxon>Actinoplanes</taxon>
    </lineage>
</organism>
<evidence type="ECO:0000313" key="1">
    <source>
        <dbReference type="EMBL" id="GIF05056.1"/>
    </source>
</evidence>
<reference evidence="1" key="1">
    <citation type="submission" date="2021-01" db="EMBL/GenBank/DDBJ databases">
        <title>Whole genome shotgun sequence of Actinoplanes siamensis NBRC 109076.</title>
        <authorList>
            <person name="Komaki H."/>
            <person name="Tamura T."/>
        </authorList>
    </citation>
    <scope>NUCLEOTIDE SEQUENCE</scope>
    <source>
        <strain evidence="1">NBRC 109076</strain>
    </source>
</reference>
<gene>
    <name evidence="1" type="ORF">Asi03nite_25940</name>
</gene>
<protein>
    <submittedName>
        <fullName evidence="1">Uncharacterized protein</fullName>
    </submittedName>
</protein>
<dbReference type="EMBL" id="BOMW01000023">
    <property type="protein sequence ID" value="GIF05056.1"/>
    <property type="molecule type" value="Genomic_DNA"/>
</dbReference>